<keyword evidence="1" id="KW-0411">Iron-sulfur</keyword>
<evidence type="ECO:0000256" key="1">
    <source>
        <dbReference type="HAMAP-Rule" id="MF_02233"/>
    </source>
</evidence>
<comment type="pathway">
    <text evidence="1">Cofactor biosynthesis; ubiquinone biosynthesis.</text>
</comment>
<keyword evidence="2" id="KW-0378">Hydrolase</keyword>
<dbReference type="InterPro" id="IPR001539">
    <property type="entry name" value="Peptidase_U32"/>
</dbReference>
<keyword evidence="1" id="KW-0004">4Fe-4S</keyword>
<proteinExistence type="inferred from homology"/>
<dbReference type="GO" id="GO:0006744">
    <property type="term" value="P:ubiquinone biosynthetic process"/>
    <property type="evidence" value="ECO:0007669"/>
    <property type="project" value="UniProtKB-UniRule"/>
</dbReference>
<dbReference type="GO" id="GO:0008233">
    <property type="term" value="F:peptidase activity"/>
    <property type="evidence" value="ECO:0007669"/>
    <property type="project" value="UniProtKB-KW"/>
</dbReference>
<dbReference type="Proteomes" id="UP000006062">
    <property type="component" value="Chromosome"/>
</dbReference>
<feature type="binding site" evidence="1">
    <location>
        <position position="198"/>
    </location>
    <ligand>
        <name>[4Fe-4S] cluster</name>
        <dbReference type="ChEBI" id="CHEBI:49883"/>
    </ligand>
</feature>
<dbReference type="GO" id="GO:0051539">
    <property type="term" value="F:4 iron, 4 sulfur cluster binding"/>
    <property type="evidence" value="ECO:0007669"/>
    <property type="project" value="UniProtKB-UniRule"/>
</dbReference>
<sequence length="304" mass="33576">MPTNSQNTPRLTLGPILYHWPREQVLDFYAEMLETPVDVIYLGETICSKRRLLRPEDYWELAERVAAAGKEPVISTLALIESDGELKTLQRLCADERFLIEANDLAGLDYLEGRPFVTGHSINLYNQRTLAFLAQRGLKRWVLPVELGRETTAALIGSRPSGVECELFAYGRLPLAYSARCFTAYNRNLGKDDCQFCCGDYPDGLLVSTQEGVPFLSLNGIQTQSATTHNLLPALAEVTRLGVELLRISPQSSRTADIVKVFADALTGDLDLDQGMARLREWCPSGLSDGYWSGKAGIASGTVV</sequence>
<accession>I3Y8G8</accession>
<dbReference type="UniPathway" id="UPA00232"/>
<dbReference type="PANTHER" id="PTHR30217">
    <property type="entry name" value="PEPTIDASE U32 FAMILY"/>
    <property type="match status" value="1"/>
</dbReference>
<dbReference type="EMBL" id="CP003154">
    <property type="protein sequence ID" value="AFL73286.1"/>
    <property type="molecule type" value="Genomic_DNA"/>
</dbReference>
<feature type="binding site" evidence="1">
    <location>
        <position position="181"/>
    </location>
    <ligand>
        <name>[4Fe-4S] cluster</name>
        <dbReference type="ChEBI" id="CHEBI:49883"/>
    </ligand>
</feature>
<dbReference type="HAMAP" id="MF_02233">
    <property type="entry name" value="UbiV"/>
    <property type="match status" value="1"/>
</dbReference>
<dbReference type="eggNOG" id="COG0826">
    <property type="taxonomic scope" value="Bacteria"/>
</dbReference>
<name>I3Y8G8_THIV6</name>
<feature type="binding site" evidence="1">
    <location>
        <position position="47"/>
    </location>
    <ligand>
        <name>[4Fe-4S] cluster</name>
        <dbReference type="ChEBI" id="CHEBI:49883"/>
    </ligand>
</feature>
<dbReference type="InterPro" id="IPR043693">
    <property type="entry name" value="UbiV"/>
</dbReference>
<organism evidence="2 3">
    <name type="scientific">Thiocystis violascens (strain ATCC 17096 / DSM 198 / 6111)</name>
    <name type="common">Chromatium violascens</name>
    <dbReference type="NCBI Taxonomy" id="765911"/>
    <lineage>
        <taxon>Bacteria</taxon>
        <taxon>Pseudomonadati</taxon>
        <taxon>Pseudomonadota</taxon>
        <taxon>Gammaproteobacteria</taxon>
        <taxon>Chromatiales</taxon>
        <taxon>Chromatiaceae</taxon>
        <taxon>Thiocystis</taxon>
    </lineage>
</organism>
<dbReference type="AlphaFoldDB" id="I3Y8G8"/>
<keyword evidence="3" id="KW-1185">Reference proteome</keyword>
<dbReference type="PANTHER" id="PTHR30217:SF11">
    <property type="entry name" value="UBIQUINONE BIOSYNTHESIS PROTEIN UBIV"/>
    <property type="match status" value="1"/>
</dbReference>
<dbReference type="KEGG" id="tvi:Thivi_1264"/>
<evidence type="ECO:0000313" key="2">
    <source>
        <dbReference type="EMBL" id="AFL73286.1"/>
    </source>
</evidence>
<dbReference type="GO" id="GO:0046872">
    <property type="term" value="F:metal ion binding"/>
    <property type="evidence" value="ECO:0007669"/>
    <property type="project" value="UniProtKB-KW"/>
</dbReference>
<comment type="similarity">
    <text evidence="1">Belongs to the peptidase U32 family. UbiV subfamily.</text>
</comment>
<keyword evidence="1" id="KW-0479">Metal-binding</keyword>
<reference evidence="2 3" key="1">
    <citation type="submission" date="2012-06" db="EMBL/GenBank/DDBJ databases">
        <title>Complete sequence of Thiocystis violascens DSM 198.</title>
        <authorList>
            <consortium name="US DOE Joint Genome Institute"/>
            <person name="Lucas S."/>
            <person name="Han J."/>
            <person name="Lapidus A."/>
            <person name="Cheng J.-F."/>
            <person name="Goodwin L."/>
            <person name="Pitluck S."/>
            <person name="Peters L."/>
            <person name="Ovchinnikova G."/>
            <person name="Teshima H."/>
            <person name="Detter J.C."/>
            <person name="Han C."/>
            <person name="Tapia R."/>
            <person name="Land M."/>
            <person name="Hauser L."/>
            <person name="Kyrpides N."/>
            <person name="Ivanova N."/>
            <person name="Pagani I."/>
            <person name="Vogl K."/>
            <person name="Liu Z."/>
            <person name="Frigaard N.-U."/>
            <person name="Bryant D."/>
            <person name="Woyke T."/>
        </authorList>
    </citation>
    <scope>NUCLEOTIDE SEQUENCE [LARGE SCALE GENOMIC DNA]</scope>
    <source>
        <strain evidence="3">ATCC 17096 / DSM 198 / 6111</strain>
    </source>
</reference>
<dbReference type="HOGENOM" id="CLU_056172_0_0_6"/>
<keyword evidence="1" id="KW-0408">Iron</keyword>
<comment type="subunit">
    <text evidence="1">Forms a heterodimer with UbiU.</text>
</comment>
<keyword evidence="2" id="KW-0645">Protease</keyword>
<dbReference type="Pfam" id="PF01136">
    <property type="entry name" value="Peptidase_U32"/>
    <property type="match status" value="1"/>
</dbReference>
<evidence type="ECO:0000313" key="3">
    <source>
        <dbReference type="Proteomes" id="UP000006062"/>
    </source>
</evidence>
<dbReference type="STRING" id="765911.Thivi_1264"/>
<dbReference type="OrthoDB" id="8523349at2"/>
<dbReference type="InterPro" id="IPR051454">
    <property type="entry name" value="RNA/ubiquinone_mod_enzymes"/>
</dbReference>
<gene>
    <name evidence="1" type="primary">ubiV</name>
    <name evidence="2" type="ordered locus">Thivi_1264</name>
</gene>
<dbReference type="GO" id="GO:0006508">
    <property type="term" value="P:proteolysis"/>
    <property type="evidence" value="ECO:0007669"/>
    <property type="project" value="UniProtKB-KW"/>
</dbReference>
<dbReference type="NCBIfam" id="NF011991">
    <property type="entry name" value="PRK15447.1"/>
    <property type="match status" value="1"/>
</dbReference>
<feature type="binding site" evidence="1">
    <location>
        <position position="194"/>
    </location>
    <ligand>
        <name>[4Fe-4S] cluster</name>
        <dbReference type="ChEBI" id="CHEBI:49883"/>
    </ligand>
</feature>
<comment type="cofactor">
    <cofactor evidence="1">
        <name>[4Fe-4S] cluster</name>
        <dbReference type="ChEBI" id="CHEBI:49883"/>
    </cofactor>
</comment>
<protein>
    <recommendedName>
        <fullName evidence="1">Ubiquinone biosynthesis protein UbiV</fullName>
    </recommendedName>
</protein>
<comment type="function">
    <text evidence="1">Required for O(2)-independent ubiquinone (coenzyme Q) biosynthesis. Together with UbiU, is essential for the C6-hydroxylation reaction in the oxygen-independent ubiquinone biosynthesis pathway.</text>
</comment>
<dbReference type="RefSeq" id="WP_014777769.1">
    <property type="nucleotide sequence ID" value="NC_018012.1"/>
</dbReference>
<keyword evidence="1" id="KW-0831">Ubiquinone biosynthesis</keyword>